<feature type="domain" description="NADH-ubiquinone oxidoreductase 51kDa subunit FMN-binding" evidence="8">
    <location>
        <begin position="82"/>
        <end position="225"/>
    </location>
</feature>
<comment type="caution">
    <text evidence="11">The sequence shown here is derived from an EMBL/GenBank/DDBJ whole genome shotgun (WGS) entry which is preliminary data.</text>
</comment>
<accession>A0A844FE34</accession>
<evidence type="ECO:0000259" key="8">
    <source>
        <dbReference type="Pfam" id="PF01512"/>
    </source>
</evidence>
<dbReference type="PANTHER" id="PTHR43034">
    <property type="entry name" value="ION-TRANSLOCATING OXIDOREDUCTASE COMPLEX SUBUNIT C"/>
    <property type="match status" value="1"/>
</dbReference>
<evidence type="ECO:0000259" key="9">
    <source>
        <dbReference type="Pfam" id="PF10531"/>
    </source>
</evidence>
<dbReference type="Pfam" id="PF10531">
    <property type="entry name" value="SLBB"/>
    <property type="match status" value="1"/>
</dbReference>
<evidence type="ECO:0000259" key="10">
    <source>
        <dbReference type="Pfam" id="PF13375"/>
    </source>
</evidence>
<dbReference type="InterPro" id="IPR010208">
    <property type="entry name" value="Ion_transpt_RnfC/RsxC"/>
</dbReference>
<dbReference type="EMBL" id="VULR01000001">
    <property type="protein sequence ID" value="MSS42232.1"/>
    <property type="molecule type" value="Genomic_DNA"/>
</dbReference>
<evidence type="ECO:0000256" key="2">
    <source>
        <dbReference type="ARBA" id="ARBA00022485"/>
    </source>
</evidence>
<dbReference type="OrthoDB" id="9767754at2"/>
<dbReference type="PANTHER" id="PTHR43034:SF2">
    <property type="entry name" value="ION-TRANSLOCATING OXIDOREDUCTASE COMPLEX SUBUNIT C"/>
    <property type="match status" value="1"/>
</dbReference>
<gene>
    <name evidence="11" type="primary">prdC</name>
    <name evidence="11" type="ORF">FYJ27_00575</name>
</gene>
<evidence type="ECO:0000313" key="12">
    <source>
        <dbReference type="Proteomes" id="UP000462760"/>
    </source>
</evidence>
<keyword evidence="5" id="KW-0249">Electron transport</keyword>
<dbReference type="Gene3D" id="3.40.50.11540">
    <property type="entry name" value="NADH-ubiquinone oxidoreductase 51kDa subunit"/>
    <property type="match status" value="1"/>
</dbReference>
<feature type="domain" description="RnfC Barrel sandwich hybrid" evidence="10">
    <location>
        <begin position="2"/>
        <end position="58"/>
    </location>
</feature>
<dbReference type="GO" id="GO:0009055">
    <property type="term" value="F:electron transfer activity"/>
    <property type="evidence" value="ECO:0007669"/>
    <property type="project" value="InterPro"/>
</dbReference>
<keyword evidence="2" id="KW-0004">4Fe-4S</keyword>
<keyword evidence="7" id="KW-0411">Iron-sulfur</keyword>
<dbReference type="AlphaFoldDB" id="A0A844FE34"/>
<evidence type="ECO:0000256" key="1">
    <source>
        <dbReference type="ARBA" id="ARBA00022448"/>
    </source>
</evidence>
<evidence type="ECO:0000313" key="11">
    <source>
        <dbReference type="EMBL" id="MSS42232.1"/>
    </source>
</evidence>
<dbReference type="SUPFAM" id="SSF142019">
    <property type="entry name" value="Nqo1 FMN-binding domain-like"/>
    <property type="match status" value="1"/>
</dbReference>
<evidence type="ECO:0000256" key="3">
    <source>
        <dbReference type="ARBA" id="ARBA00022723"/>
    </source>
</evidence>
<dbReference type="GO" id="GO:0051539">
    <property type="term" value="F:4 iron, 4 sulfur cluster binding"/>
    <property type="evidence" value="ECO:0007669"/>
    <property type="project" value="UniProtKB-KW"/>
</dbReference>
<evidence type="ECO:0000256" key="6">
    <source>
        <dbReference type="ARBA" id="ARBA00023004"/>
    </source>
</evidence>
<sequence length="389" mass="42338">MEIKIPLKQHIGGISTPIVKTGDEIMKGQLIAISNGLGANIHSSVYGKVVEINNVEVRIEVYENQPDNYIKIEPKNTLLELIEEAGIVGAGGAGFPTHIKLNTKLEDGYVIMNAAECEPELNHNMERIVKDPNLLIRGLKYAMEITNANKGYIAIKPKNKKPLIELGKAIKGEKNIEIKFLPDMYPAGDERVIIREILGIKLKPGQLPIEARTVVLNVETLKNIALAIEDRRPVITKDITVTGRVEEAGKVFLDVPIGMPVKYYIDKCGGYTEPYGEILLGGPFTGKSGDEYSPITKMTGGILVSMPFPSDKRKFGLIGCECGAQIDRLKEIVEGMGGEVAATTNCKRMIDIGGRFRCEEPGVCPGQAEKVIGLKKNGADVILAGTCET</sequence>
<dbReference type="NCBIfam" id="TIGR04481">
    <property type="entry name" value="PR_assoc_PrdC"/>
    <property type="match status" value="1"/>
</dbReference>
<dbReference type="Pfam" id="PF01512">
    <property type="entry name" value="Complex1_51K"/>
    <property type="match status" value="1"/>
</dbReference>
<dbReference type="Pfam" id="PF13375">
    <property type="entry name" value="RnfC_N"/>
    <property type="match status" value="1"/>
</dbReference>
<dbReference type="InterPro" id="IPR019554">
    <property type="entry name" value="Soluble_ligand-bd"/>
</dbReference>
<dbReference type="SUPFAM" id="SSF142984">
    <property type="entry name" value="Nqo1 middle domain-like"/>
    <property type="match status" value="1"/>
</dbReference>
<dbReference type="InterPro" id="IPR026902">
    <property type="entry name" value="RnfC_N"/>
</dbReference>
<keyword evidence="4" id="KW-0677">Repeat</keyword>
<keyword evidence="3" id="KW-0479">Metal-binding</keyword>
<keyword evidence="6" id="KW-0408">Iron</keyword>
<evidence type="ECO:0000256" key="5">
    <source>
        <dbReference type="ARBA" id="ARBA00022982"/>
    </source>
</evidence>
<dbReference type="InterPro" id="IPR011538">
    <property type="entry name" value="Nuo51_FMN-bd"/>
</dbReference>
<evidence type="ECO:0000256" key="4">
    <source>
        <dbReference type="ARBA" id="ARBA00022737"/>
    </source>
</evidence>
<protein>
    <submittedName>
        <fullName evidence="11">Proline reductase-associated electron transfer protein PrdC</fullName>
    </submittedName>
</protein>
<dbReference type="GO" id="GO:0046872">
    <property type="term" value="F:metal ion binding"/>
    <property type="evidence" value="ECO:0007669"/>
    <property type="project" value="UniProtKB-KW"/>
</dbReference>
<name>A0A844FE34_9FIRM</name>
<dbReference type="InterPro" id="IPR031001">
    <property type="entry name" value="PR_assoc_PrdC"/>
</dbReference>
<proteinExistence type="predicted"/>
<feature type="domain" description="Soluble ligand binding" evidence="9">
    <location>
        <begin position="239"/>
        <end position="274"/>
    </location>
</feature>
<dbReference type="Proteomes" id="UP000462760">
    <property type="component" value="Unassembled WGS sequence"/>
</dbReference>
<dbReference type="GO" id="GO:0016020">
    <property type="term" value="C:membrane"/>
    <property type="evidence" value="ECO:0007669"/>
    <property type="project" value="InterPro"/>
</dbReference>
<organism evidence="11 12">
    <name type="scientific">Anaerosalibacter bizertensis</name>
    <dbReference type="NCBI Taxonomy" id="932217"/>
    <lineage>
        <taxon>Bacteria</taxon>
        <taxon>Bacillati</taxon>
        <taxon>Bacillota</taxon>
        <taxon>Tissierellia</taxon>
        <taxon>Tissierellales</taxon>
        <taxon>Sporanaerobacteraceae</taxon>
        <taxon>Anaerosalibacter</taxon>
    </lineage>
</organism>
<evidence type="ECO:0000256" key="7">
    <source>
        <dbReference type="ARBA" id="ARBA00023014"/>
    </source>
</evidence>
<reference evidence="11 12" key="1">
    <citation type="submission" date="2019-08" db="EMBL/GenBank/DDBJ databases">
        <title>In-depth cultivation of the pig gut microbiome towards novel bacterial diversity and tailored functional studies.</title>
        <authorList>
            <person name="Wylensek D."/>
            <person name="Hitch T.C.A."/>
            <person name="Clavel T."/>
        </authorList>
    </citation>
    <scope>NUCLEOTIDE SEQUENCE [LARGE SCALE GENOMIC DNA]</scope>
    <source>
        <strain evidence="11 12">Med78-601-WT-4W-RMD-3</strain>
    </source>
</reference>
<dbReference type="InterPro" id="IPR037225">
    <property type="entry name" value="Nuo51_FMN-bd_sf"/>
</dbReference>
<keyword evidence="1" id="KW-0813">Transport</keyword>